<dbReference type="InterPro" id="IPR013783">
    <property type="entry name" value="Ig-like_fold"/>
</dbReference>
<dbReference type="AlphaFoldDB" id="A0A3B3VCA3"/>
<reference evidence="2" key="2">
    <citation type="submission" date="2025-09" db="UniProtKB">
        <authorList>
            <consortium name="Ensembl"/>
        </authorList>
    </citation>
    <scope>IDENTIFICATION</scope>
</reference>
<dbReference type="InterPro" id="IPR007110">
    <property type="entry name" value="Ig-like_dom"/>
</dbReference>
<name>A0A3B3VCA3_9TELE</name>
<protein>
    <recommendedName>
        <fullName evidence="1">Ig-like domain-containing protein</fullName>
    </recommendedName>
</protein>
<dbReference type="Proteomes" id="UP000261500">
    <property type="component" value="Unplaced"/>
</dbReference>
<reference evidence="2" key="1">
    <citation type="submission" date="2025-08" db="UniProtKB">
        <authorList>
            <consortium name="Ensembl"/>
        </authorList>
    </citation>
    <scope>IDENTIFICATION</scope>
</reference>
<sequence length="157" mass="17449">MLLYDFLDCWILKPEVAKPGQKVSLNCSVDAEMAPSNVTWVKKKGSNSVPVNLTRVEIKGISLTIKSVSASDDGWYKCDYVLGQSHRCSEINLHLQGHQGLILNRSLQLNHSLDFLMQSITSYCCPVSGRGFNLTILGYLAFPYSVMVGQFPGNDEF</sequence>
<dbReference type="Ensembl" id="ENSPLAT00000006023.1">
    <property type="protein sequence ID" value="ENSPLAP00000023405.1"/>
    <property type="gene ID" value="ENSPLAG00000008733.1"/>
</dbReference>
<evidence type="ECO:0000313" key="2">
    <source>
        <dbReference type="Ensembl" id="ENSPLAP00000023405.1"/>
    </source>
</evidence>
<dbReference type="InterPro" id="IPR036179">
    <property type="entry name" value="Ig-like_dom_sf"/>
</dbReference>
<dbReference type="Gene3D" id="2.60.40.10">
    <property type="entry name" value="Immunoglobulins"/>
    <property type="match status" value="1"/>
</dbReference>
<proteinExistence type="predicted"/>
<evidence type="ECO:0000313" key="3">
    <source>
        <dbReference type="Proteomes" id="UP000261500"/>
    </source>
</evidence>
<dbReference type="CDD" id="cd00096">
    <property type="entry name" value="Ig"/>
    <property type="match status" value="1"/>
</dbReference>
<evidence type="ECO:0000259" key="1">
    <source>
        <dbReference type="PROSITE" id="PS50835"/>
    </source>
</evidence>
<dbReference type="PROSITE" id="PS50835">
    <property type="entry name" value="IG_LIKE"/>
    <property type="match status" value="1"/>
</dbReference>
<dbReference type="InterPro" id="IPR003598">
    <property type="entry name" value="Ig_sub2"/>
</dbReference>
<dbReference type="SMART" id="SM00408">
    <property type="entry name" value="IGc2"/>
    <property type="match status" value="1"/>
</dbReference>
<dbReference type="SUPFAM" id="SSF48726">
    <property type="entry name" value="Immunoglobulin"/>
    <property type="match status" value="1"/>
</dbReference>
<keyword evidence="3" id="KW-1185">Reference proteome</keyword>
<feature type="domain" description="Ig-like" evidence="1">
    <location>
        <begin position="1"/>
        <end position="78"/>
    </location>
</feature>
<dbReference type="InterPro" id="IPR003599">
    <property type="entry name" value="Ig_sub"/>
</dbReference>
<accession>A0A3B3VCA3</accession>
<dbReference type="Pfam" id="PF13927">
    <property type="entry name" value="Ig_3"/>
    <property type="match status" value="1"/>
</dbReference>
<dbReference type="SMART" id="SM00409">
    <property type="entry name" value="IG"/>
    <property type="match status" value="1"/>
</dbReference>
<organism evidence="2 3">
    <name type="scientific">Poecilia latipinna</name>
    <name type="common">sailfin molly</name>
    <dbReference type="NCBI Taxonomy" id="48699"/>
    <lineage>
        <taxon>Eukaryota</taxon>
        <taxon>Metazoa</taxon>
        <taxon>Chordata</taxon>
        <taxon>Craniata</taxon>
        <taxon>Vertebrata</taxon>
        <taxon>Euteleostomi</taxon>
        <taxon>Actinopterygii</taxon>
        <taxon>Neopterygii</taxon>
        <taxon>Teleostei</taxon>
        <taxon>Neoteleostei</taxon>
        <taxon>Acanthomorphata</taxon>
        <taxon>Ovalentaria</taxon>
        <taxon>Atherinomorphae</taxon>
        <taxon>Cyprinodontiformes</taxon>
        <taxon>Poeciliidae</taxon>
        <taxon>Poeciliinae</taxon>
        <taxon>Poecilia</taxon>
    </lineage>
</organism>